<evidence type="ECO:0000313" key="3">
    <source>
        <dbReference type="Proteomes" id="UP000187735"/>
    </source>
</evidence>
<organism evidence="2 3">
    <name type="scientific">Fuerstiella marisgermanici</name>
    <dbReference type="NCBI Taxonomy" id="1891926"/>
    <lineage>
        <taxon>Bacteria</taxon>
        <taxon>Pseudomonadati</taxon>
        <taxon>Planctomycetota</taxon>
        <taxon>Planctomycetia</taxon>
        <taxon>Planctomycetales</taxon>
        <taxon>Planctomycetaceae</taxon>
        <taxon>Fuerstiella</taxon>
    </lineage>
</organism>
<evidence type="ECO:0000313" key="2">
    <source>
        <dbReference type="EMBL" id="APZ94278.1"/>
    </source>
</evidence>
<dbReference type="Proteomes" id="UP000187735">
    <property type="component" value="Chromosome"/>
</dbReference>
<protein>
    <submittedName>
        <fullName evidence="2">Uncharacterized protein</fullName>
    </submittedName>
</protein>
<sequence length="44" mass="4786">MATQRDDMLGPHPDVASLRPTSPDAALGEVYAYAQRENPKTAPF</sequence>
<dbReference type="KEGG" id="fmr:Fuma_03904"/>
<keyword evidence="3" id="KW-1185">Reference proteome</keyword>
<dbReference type="AlphaFoldDB" id="A0A1P8WJQ1"/>
<proteinExistence type="predicted"/>
<dbReference type="STRING" id="1891926.Fuma_03904"/>
<name>A0A1P8WJQ1_9PLAN</name>
<gene>
    <name evidence="2" type="ORF">Fuma_03904</name>
</gene>
<accession>A0A1P8WJQ1</accession>
<feature type="region of interest" description="Disordered" evidence="1">
    <location>
        <begin position="1"/>
        <end position="23"/>
    </location>
</feature>
<evidence type="ECO:0000256" key="1">
    <source>
        <dbReference type="SAM" id="MobiDB-lite"/>
    </source>
</evidence>
<reference evidence="2 3" key="1">
    <citation type="journal article" date="2016" name="Front. Microbiol.">
        <title>Fuerstia marisgermanicae gen. nov., sp. nov., an Unusual Member of the Phylum Planctomycetes from the German Wadden Sea.</title>
        <authorList>
            <person name="Kohn T."/>
            <person name="Heuer A."/>
            <person name="Jogler M."/>
            <person name="Vollmers J."/>
            <person name="Boedeker C."/>
            <person name="Bunk B."/>
            <person name="Rast P."/>
            <person name="Borchert D."/>
            <person name="Glockner I."/>
            <person name="Freese H.M."/>
            <person name="Klenk H.P."/>
            <person name="Overmann J."/>
            <person name="Kaster A.K."/>
            <person name="Rohde M."/>
            <person name="Wiegand S."/>
            <person name="Jogler C."/>
        </authorList>
    </citation>
    <scope>NUCLEOTIDE SEQUENCE [LARGE SCALE GENOMIC DNA]</scope>
    <source>
        <strain evidence="2 3">NH11</strain>
    </source>
</reference>
<dbReference type="EMBL" id="CP017641">
    <property type="protein sequence ID" value="APZ94278.1"/>
    <property type="molecule type" value="Genomic_DNA"/>
</dbReference>